<dbReference type="RefSeq" id="WP_190433429.1">
    <property type="nucleotide sequence ID" value="NZ_JAMPKM010000002.1"/>
</dbReference>
<dbReference type="CDD" id="cd00085">
    <property type="entry name" value="HNHc"/>
    <property type="match status" value="1"/>
</dbReference>
<accession>A0ABV0J573</accession>
<gene>
    <name evidence="2" type="ORF">NC998_03715</name>
</gene>
<evidence type="ECO:0000313" key="2">
    <source>
        <dbReference type="EMBL" id="MEP0816201.1"/>
    </source>
</evidence>
<dbReference type="Gene3D" id="1.10.30.50">
    <property type="match status" value="1"/>
</dbReference>
<dbReference type="Proteomes" id="UP001464891">
    <property type="component" value="Unassembled WGS sequence"/>
</dbReference>
<comment type="caution">
    <text evidence="2">The sequence shown here is derived from an EMBL/GenBank/DDBJ whole genome shotgun (WGS) entry which is preliminary data.</text>
</comment>
<proteinExistence type="predicted"/>
<keyword evidence="3" id="KW-1185">Reference proteome</keyword>
<sequence>MKYIEKGEEPESFTAWKALENENWKPHWDDFRSPQKPKVHEALIRDQGYLCCYCGLRIDKNNSHIEHLKPRAHYPPLALDYSNLLASCPGEGDDQNRDQSQELRAQAEHCGPWKKDWYQPDLMVSPLMENCADYFVYTGFGEILPTDSPAMKTAASQTIKRLGLNNAKLEASRRSALQAILPVLEGLSTDEIQKLAQAYSQKDADGKYVRFCAAIISFLERYSTPEASA</sequence>
<organism evidence="2 3">
    <name type="scientific">Trichocoleus desertorum GB2-A4</name>
    <dbReference type="NCBI Taxonomy" id="2933944"/>
    <lineage>
        <taxon>Bacteria</taxon>
        <taxon>Bacillati</taxon>
        <taxon>Cyanobacteriota</taxon>
        <taxon>Cyanophyceae</taxon>
        <taxon>Leptolyngbyales</taxon>
        <taxon>Trichocoleusaceae</taxon>
        <taxon>Trichocoleus</taxon>
    </lineage>
</organism>
<dbReference type="InterPro" id="IPR003615">
    <property type="entry name" value="HNH_nuc"/>
</dbReference>
<dbReference type="InterPro" id="IPR013087">
    <property type="entry name" value="Znf_C2H2_type"/>
</dbReference>
<protein>
    <submittedName>
        <fullName evidence="2">TIGR02646 family protein</fullName>
    </submittedName>
</protein>
<reference evidence="2 3" key="1">
    <citation type="submission" date="2022-04" db="EMBL/GenBank/DDBJ databases">
        <title>Positive selection, recombination, and allopatry shape intraspecific diversity of widespread and dominant cyanobacteria.</title>
        <authorList>
            <person name="Wei J."/>
            <person name="Shu W."/>
            <person name="Hu C."/>
        </authorList>
    </citation>
    <scope>NUCLEOTIDE SEQUENCE [LARGE SCALE GENOMIC DNA]</scope>
    <source>
        <strain evidence="2 3">GB2-A4</strain>
    </source>
</reference>
<evidence type="ECO:0000313" key="3">
    <source>
        <dbReference type="Proteomes" id="UP001464891"/>
    </source>
</evidence>
<dbReference type="EMBL" id="JAMPKM010000002">
    <property type="protein sequence ID" value="MEP0816201.1"/>
    <property type="molecule type" value="Genomic_DNA"/>
</dbReference>
<dbReference type="NCBIfam" id="TIGR02646">
    <property type="entry name" value="retron system putative HNH endonuclease"/>
    <property type="match status" value="1"/>
</dbReference>
<feature type="domain" description="C2H2-type" evidence="1">
    <location>
        <begin position="51"/>
        <end position="73"/>
    </location>
</feature>
<dbReference type="InterPro" id="IPR013467">
    <property type="entry name" value="HNH78-like"/>
</dbReference>
<evidence type="ECO:0000259" key="1">
    <source>
        <dbReference type="PROSITE" id="PS00028"/>
    </source>
</evidence>
<dbReference type="PROSITE" id="PS00028">
    <property type="entry name" value="ZINC_FINGER_C2H2_1"/>
    <property type="match status" value="1"/>
</dbReference>
<name>A0ABV0J573_9CYAN</name>